<keyword evidence="3" id="KW-0804">Transcription</keyword>
<reference evidence="6" key="1">
    <citation type="journal article" date="2021" name="PeerJ">
        <title>Extensive microbial diversity within the chicken gut microbiome revealed by metagenomics and culture.</title>
        <authorList>
            <person name="Gilroy R."/>
            <person name="Ravi A."/>
            <person name="Getino M."/>
            <person name="Pursley I."/>
            <person name="Horton D.L."/>
            <person name="Alikhan N.F."/>
            <person name="Baker D."/>
            <person name="Gharbi K."/>
            <person name="Hall N."/>
            <person name="Watson M."/>
            <person name="Adriaenssens E.M."/>
            <person name="Foster-Nyarko E."/>
            <person name="Jarju S."/>
            <person name="Secka A."/>
            <person name="Antonio M."/>
            <person name="Oren A."/>
            <person name="Chaudhuri R.R."/>
            <person name="La Ragione R."/>
            <person name="Hildebrand F."/>
            <person name="Pallen M.J."/>
        </authorList>
    </citation>
    <scope>NUCLEOTIDE SEQUENCE</scope>
    <source>
        <strain evidence="6">CHK179-28034</strain>
    </source>
</reference>
<dbReference type="SMART" id="SM00419">
    <property type="entry name" value="HTH_CRP"/>
    <property type="match status" value="1"/>
</dbReference>
<evidence type="ECO:0000313" key="7">
    <source>
        <dbReference type="Proteomes" id="UP000824049"/>
    </source>
</evidence>
<feature type="domain" description="HTH crp-type" evidence="5">
    <location>
        <begin position="158"/>
        <end position="227"/>
    </location>
</feature>
<comment type="caution">
    <text evidence="6">The sequence shown here is derived from an EMBL/GenBank/DDBJ whole genome shotgun (WGS) entry which is preliminary data.</text>
</comment>
<name>A0A9D2J844_9FIRM</name>
<dbReference type="InterPro" id="IPR000595">
    <property type="entry name" value="cNMP-bd_dom"/>
</dbReference>
<keyword evidence="1" id="KW-0805">Transcription regulation</keyword>
<organism evidence="6 7">
    <name type="scientific">Candidatus Anaerobutyricum stercoris</name>
    <dbReference type="NCBI Taxonomy" id="2838457"/>
    <lineage>
        <taxon>Bacteria</taxon>
        <taxon>Bacillati</taxon>
        <taxon>Bacillota</taxon>
        <taxon>Clostridia</taxon>
        <taxon>Lachnospirales</taxon>
        <taxon>Lachnospiraceae</taxon>
        <taxon>Anaerobutyricum</taxon>
    </lineage>
</organism>
<dbReference type="InterPro" id="IPR018490">
    <property type="entry name" value="cNMP-bd_dom_sf"/>
</dbReference>
<keyword evidence="2" id="KW-0238">DNA-binding</keyword>
<evidence type="ECO:0000259" key="5">
    <source>
        <dbReference type="PROSITE" id="PS51063"/>
    </source>
</evidence>
<dbReference type="Proteomes" id="UP000824049">
    <property type="component" value="Unassembled WGS sequence"/>
</dbReference>
<evidence type="ECO:0000259" key="4">
    <source>
        <dbReference type="PROSITE" id="PS50042"/>
    </source>
</evidence>
<dbReference type="SUPFAM" id="SSF51206">
    <property type="entry name" value="cAMP-binding domain-like"/>
    <property type="match status" value="1"/>
</dbReference>
<dbReference type="InterPro" id="IPR012318">
    <property type="entry name" value="HTH_CRP"/>
</dbReference>
<feature type="domain" description="Cyclic nucleotide-binding" evidence="4">
    <location>
        <begin position="12"/>
        <end position="144"/>
    </location>
</feature>
<dbReference type="Pfam" id="PF13545">
    <property type="entry name" value="HTH_Crp_2"/>
    <property type="match status" value="1"/>
</dbReference>
<gene>
    <name evidence="6" type="ORF">H9968_06975</name>
</gene>
<evidence type="ECO:0000256" key="2">
    <source>
        <dbReference type="ARBA" id="ARBA00023125"/>
    </source>
</evidence>
<accession>A0A9D2J844</accession>
<dbReference type="SUPFAM" id="SSF46785">
    <property type="entry name" value="Winged helix' DNA-binding domain"/>
    <property type="match status" value="1"/>
</dbReference>
<evidence type="ECO:0000256" key="1">
    <source>
        <dbReference type="ARBA" id="ARBA00023015"/>
    </source>
</evidence>
<dbReference type="PROSITE" id="PS50042">
    <property type="entry name" value="CNMP_BINDING_3"/>
    <property type="match status" value="1"/>
</dbReference>
<dbReference type="Pfam" id="PF00027">
    <property type="entry name" value="cNMP_binding"/>
    <property type="match status" value="1"/>
</dbReference>
<dbReference type="InterPro" id="IPR014710">
    <property type="entry name" value="RmlC-like_jellyroll"/>
</dbReference>
<dbReference type="InterPro" id="IPR036390">
    <property type="entry name" value="WH_DNA-bd_sf"/>
</dbReference>
<dbReference type="GO" id="GO:0003677">
    <property type="term" value="F:DNA binding"/>
    <property type="evidence" value="ECO:0007669"/>
    <property type="project" value="UniProtKB-KW"/>
</dbReference>
<proteinExistence type="predicted"/>
<sequence>MDKKCLTTTLPFLSRLDKERRKQFEEYFETAPQWLLESMRVEETEEESIIFYEGDDVRTVCLIGEGMVKVTNCSLQGMSYSHRPFAKVYAYGGMEILMEVQEHSHTLETITPCTLVKIPKHTFEHWLQTDIAALKRESKLMGEYLFEQACSSRDFLFLQGSSRLACLFSDWYENYAENGILRIRLVRQELSDYTGICVRSVNRCIKKFTGDGYISRRGNVIEINRKQYLLLKERAGEVFKEAI</sequence>
<dbReference type="GO" id="GO:0006355">
    <property type="term" value="P:regulation of DNA-templated transcription"/>
    <property type="evidence" value="ECO:0007669"/>
    <property type="project" value="InterPro"/>
</dbReference>
<dbReference type="EMBL" id="DXBR01000060">
    <property type="protein sequence ID" value="HIZ39652.1"/>
    <property type="molecule type" value="Genomic_DNA"/>
</dbReference>
<dbReference type="PROSITE" id="PS51063">
    <property type="entry name" value="HTH_CRP_2"/>
    <property type="match status" value="1"/>
</dbReference>
<dbReference type="CDD" id="cd00038">
    <property type="entry name" value="CAP_ED"/>
    <property type="match status" value="1"/>
</dbReference>
<dbReference type="Gene3D" id="2.60.120.10">
    <property type="entry name" value="Jelly Rolls"/>
    <property type="match status" value="1"/>
</dbReference>
<dbReference type="AlphaFoldDB" id="A0A9D2J844"/>
<reference evidence="6" key="2">
    <citation type="submission" date="2021-04" db="EMBL/GenBank/DDBJ databases">
        <authorList>
            <person name="Gilroy R."/>
        </authorList>
    </citation>
    <scope>NUCLEOTIDE SEQUENCE</scope>
    <source>
        <strain evidence="6">CHK179-28034</strain>
    </source>
</reference>
<evidence type="ECO:0000256" key="3">
    <source>
        <dbReference type="ARBA" id="ARBA00023163"/>
    </source>
</evidence>
<dbReference type="InterPro" id="IPR036388">
    <property type="entry name" value="WH-like_DNA-bd_sf"/>
</dbReference>
<evidence type="ECO:0000313" key="6">
    <source>
        <dbReference type="EMBL" id="HIZ39652.1"/>
    </source>
</evidence>
<dbReference type="Gene3D" id="1.10.10.10">
    <property type="entry name" value="Winged helix-like DNA-binding domain superfamily/Winged helix DNA-binding domain"/>
    <property type="match status" value="1"/>
</dbReference>
<protein>
    <submittedName>
        <fullName evidence="6">Crp/Fnr family transcriptional regulator</fullName>
    </submittedName>
</protein>